<evidence type="ECO:0000313" key="3">
    <source>
        <dbReference type="EMBL" id="GAA0946700.1"/>
    </source>
</evidence>
<dbReference type="Pfam" id="PF01120">
    <property type="entry name" value="Alpha_L_fucos"/>
    <property type="match status" value="1"/>
</dbReference>
<dbReference type="InterPro" id="IPR057739">
    <property type="entry name" value="Glyco_hydro_29_N"/>
</dbReference>
<organism evidence="3 4">
    <name type="scientific">Streptomyces rhizosphaericus</name>
    <dbReference type="NCBI Taxonomy" id="114699"/>
    <lineage>
        <taxon>Bacteria</taxon>
        <taxon>Bacillati</taxon>
        <taxon>Actinomycetota</taxon>
        <taxon>Actinomycetes</taxon>
        <taxon>Kitasatosporales</taxon>
        <taxon>Streptomycetaceae</taxon>
        <taxon>Streptomyces</taxon>
        <taxon>Streptomyces violaceusniger group</taxon>
    </lineage>
</organism>
<keyword evidence="4" id="KW-1185">Reference proteome</keyword>
<evidence type="ECO:0000256" key="1">
    <source>
        <dbReference type="SAM" id="SignalP"/>
    </source>
</evidence>
<reference evidence="3 4" key="1">
    <citation type="journal article" date="2019" name="Int. J. Syst. Evol. Microbiol.">
        <title>The Global Catalogue of Microorganisms (GCM) 10K type strain sequencing project: providing services to taxonomists for standard genome sequencing and annotation.</title>
        <authorList>
            <consortium name="The Broad Institute Genomics Platform"/>
            <consortium name="The Broad Institute Genome Sequencing Center for Infectious Disease"/>
            <person name="Wu L."/>
            <person name="Ma J."/>
        </authorList>
    </citation>
    <scope>NUCLEOTIDE SEQUENCE [LARGE SCALE GENOMIC DNA]</scope>
    <source>
        <strain evidence="3 4">JCM 11444</strain>
    </source>
</reference>
<dbReference type="Pfam" id="PF00652">
    <property type="entry name" value="Ricin_B_lectin"/>
    <property type="match status" value="1"/>
</dbReference>
<dbReference type="EMBL" id="BAAAID010000053">
    <property type="protein sequence ID" value="GAA0946700.1"/>
    <property type="molecule type" value="Genomic_DNA"/>
</dbReference>
<dbReference type="Proteomes" id="UP001500418">
    <property type="component" value="Unassembled WGS sequence"/>
</dbReference>
<protein>
    <recommendedName>
        <fullName evidence="2">Ricin B lectin domain-containing protein</fullName>
    </recommendedName>
</protein>
<name>A0ABN1QSP0_9ACTN</name>
<keyword evidence="1" id="KW-0732">Signal</keyword>
<feature type="domain" description="Ricin B lectin" evidence="2">
    <location>
        <begin position="359"/>
        <end position="448"/>
    </location>
</feature>
<gene>
    <name evidence="3" type="ORF">GCM10009575_066610</name>
</gene>
<evidence type="ECO:0000313" key="4">
    <source>
        <dbReference type="Proteomes" id="UP001500418"/>
    </source>
</evidence>
<evidence type="ECO:0000259" key="2">
    <source>
        <dbReference type="SMART" id="SM00458"/>
    </source>
</evidence>
<feature type="chain" id="PRO_5046725808" description="Ricin B lectin domain-containing protein" evidence="1">
    <location>
        <begin position="36"/>
        <end position="449"/>
    </location>
</feature>
<dbReference type="InterPro" id="IPR000772">
    <property type="entry name" value="Ricin_B_lectin"/>
</dbReference>
<accession>A0ABN1QSP0</accession>
<dbReference type="PROSITE" id="PS50231">
    <property type="entry name" value="RICIN_B_LECTIN"/>
    <property type="match status" value="1"/>
</dbReference>
<proteinExistence type="predicted"/>
<sequence length="449" mass="48663">MHNSERLIRKLVGMALPAVVATAAVVVAIPTSAVASGGSAADWMYDGRFGVMQHYLAEGCPAGCSLSDYPDNMPTVEEWNDRVNHYDVDGVAQQLKSGGAGWLQIAVGQNTGYFSAPNATYDHVVPPMADRPSRLSKRDLIKELGPALHKEDIKLIVYMTDDAIQRDDYARKKLGGDSQWWGAPNATYQENWLKVVKTWSQQWGTDVDGYWVDGSYYDHLEPFYDQMAANLRSGNPNALLAFNAGFQTPLKSVTTQSDFSAGETGVSGWTRPTDGRWVDNRGTQTQLQYLGVAQGDWGFPADQPMSYSAEQFAAHTLSVNRVGGAATWDVGYNRANGHISDPAMEQLKKVGQAVGKLPTPLVGAGSNKCVDVPGASTADGTDLQLYDCNGTRAQEWTFNPETREVRALGKCMDVQQAEASDFGGGTGDGARLIIHACHGGSNQKWRLSA</sequence>
<comment type="caution">
    <text evidence="3">The sequence shown here is derived from an EMBL/GenBank/DDBJ whole genome shotgun (WGS) entry which is preliminary data.</text>
</comment>
<feature type="signal peptide" evidence="1">
    <location>
        <begin position="1"/>
        <end position="35"/>
    </location>
</feature>
<dbReference type="SMART" id="SM00458">
    <property type="entry name" value="RICIN"/>
    <property type="match status" value="1"/>
</dbReference>